<reference evidence="4 5" key="1">
    <citation type="submission" date="2019-03" db="EMBL/GenBank/DDBJ databases">
        <title>Lake Tanganyika Metagenome-Assembled Genomes (MAGs).</title>
        <authorList>
            <person name="Tran P."/>
        </authorList>
    </citation>
    <scope>NUCLEOTIDE SEQUENCE [LARGE SCALE GENOMIC DNA]</scope>
    <source>
        <strain evidence="4">K_DeepCast_65m_m2_236</strain>
    </source>
</reference>
<dbReference type="Gene3D" id="2.120.10.80">
    <property type="entry name" value="Kelch-type beta propeller"/>
    <property type="match status" value="2"/>
</dbReference>
<accession>A0A937X3Q2</accession>
<dbReference type="InterPro" id="IPR056737">
    <property type="entry name" value="Beta-prop_ATRN-MKLN-like"/>
</dbReference>
<evidence type="ECO:0000256" key="1">
    <source>
        <dbReference type="ARBA" id="ARBA00022441"/>
    </source>
</evidence>
<evidence type="ECO:0000256" key="2">
    <source>
        <dbReference type="ARBA" id="ARBA00022737"/>
    </source>
</evidence>
<proteinExistence type="predicted"/>
<dbReference type="InterPro" id="IPR015915">
    <property type="entry name" value="Kelch-typ_b-propeller"/>
</dbReference>
<gene>
    <name evidence="4" type="ORF">FJZ00_03655</name>
</gene>
<dbReference type="PROSITE" id="PS51257">
    <property type="entry name" value="PROKAR_LIPOPROTEIN"/>
    <property type="match status" value="1"/>
</dbReference>
<keyword evidence="1" id="KW-0880">Kelch repeat</keyword>
<sequence length="260" mass="27242">MRSASRAAGRQSPSLVLGATLAIALCGCQVAGDLLARMAAAPGGASPSPAPGAPRDEGKVGAWRQLIPGSSKGAPAGRTFATMVLDEAGRKLVVFGGRVEGAASGETWIFNLADETWRQAASGPPRWGHGAGFDARSRTMYVVAGQKPQFLDDTWAFDAKTEQWAEVAVSGSRPGARYAHSTVMDPARNRLVVSHGFATDGRHDDTWALDLGAKTWTDLSPADTRPVKRCLHDGALDASRNGMYLFGGCASGFGDCPLND</sequence>
<evidence type="ECO:0000259" key="3">
    <source>
        <dbReference type="Pfam" id="PF24981"/>
    </source>
</evidence>
<evidence type="ECO:0000313" key="4">
    <source>
        <dbReference type="EMBL" id="MBM3274222.1"/>
    </source>
</evidence>
<evidence type="ECO:0000313" key="5">
    <source>
        <dbReference type="Proteomes" id="UP000703893"/>
    </source>
</evidence>
<dbReference type="EMBL" id="VGJX01000156">
    <property type="protein sequence ID" value="MBM3274222.1"/>
    <property type="molecule type" value="Genomic_DNA"/>
</dbReference>
<dbReference type="PANTHER" id="PTHR46093:SF18">
    <property type="entry name" value="FIBRONECTIN TYPE-III DOMAIN-CONTAINING PROTEIN"/>
    <property type="match status" value="1"/>
</dbReference>
<name>A0A937X3Q2_9BACT</name>
<organism evidence="4 5">
    <name type="scientific">Candidatus Tanganyikabacteria bacterium</name>
    <dbReference type="NCBI Taxonomy" id="2961651"/>
    <lineage>
        <taxon>Bacteria</taxon>
        <taxon>Bacillati</taxon>
        <taxon>Candidatus Sericytochromatia</taxon>
        <taxon>Candidatus Tanganyikabacteria</taxon>
    </lineage>
</organism>
<keyword evidence="2" id="KW-0677">Repeat</keyword>
<dbReference type="AlphaFoldDB" id="A0A937X3Q2"/>
<protein>
    <recommendedName>
        <fullName evidence="3">Attractin/MKLN-like beta-propeller domain-containing protein</fullName>
    </recommendedName>
</protein>
<dbReference type="Proteomes" id="UP000703893">
    <property type="component" value="Unassembled WGS sequence"/>
</dbReference>
<dbReference type="SUPFAM" id="SSF117281">
    <property type="entry name" value="Kelch motif"/>
    <property type="match status" value="1"/>
</dbReference>
<feature type="non-terminal residue" evidence="4">
    <location>
        <position position="260"/>
    </location>
</feature>
<dbReference type="Pfam" id="PF24981">
    <property type="entry name" value="Beta-prop_ATRN-LZTR1"/>
    <property type="match status" value="1"/>
</dbReference>
<feature type="domain" description="Attractin/MKLN-like beta-propeller" evidence="3">
    <location>
        <begin position="70"/>
        <end position="249"/>
    </location>
</feature>
<comment type="caution">
    <text evidence="4">The sequence shown here is derived from an EMBL/GenBank/DDBJ whole genome shotgun (WGS) entry which is preliminary data.</text>
</comment>
<dbReference type="PANTHER" id="PTHR46093">
    <property type="entry name" value="ACYL-COA-BINDING DOMAIN-CONTAINING PROTEIN 5"/>
    <property type="match status" value="1"/>
</dbReference>